<dbReference type="InterPro" id="IPR049054">
    <property type="entry name" value="CN_hydtase_beta-like_N"/>
</dbReference>
<dbReference type="InterPro" id="IPR008990">
    <property type="entry name" value="Elect_transpt_acc-like_dom_sf"/>
</dbReference>
<dbReference type="Pfam" id="PF21006">
    <property type="entry name" value="NHase_beta_N"/>
    <property type="match status" value="1"/>
</dbReference>
<reference evidence="9" key="1">
    <citation type="journal article" date="2019" name="Int. J. Syst. Evol. Microbiol.">
        <title>The Global Catalogue of Microorganisms (GCM) 10K type strain sequencing project: providing services to taxonomists for standard genome sequencing and annotation.</title>
        <authorList>
            <consortium name="The Broad Institute Genomics Platform"/>
            <consortium name="The Broad Institute Genome Sequencing Center for Infectious Disease"/>
            <person name="Wu L."/>
            <person name="Ma J."/>
        </authorList>
    </citation>
    <scope>NUCLEOTIDE SEQUENCE [LARGE SCALE GENOMIC DNA]</scope>
    <source>
        <strain evidence="9">KCTC 42964</strain>
    </source>
</reference>
<dbReference type="PIRSF" id="PIRSF001427">
    <property type="entry name" value="NHase_beta"/>
    <property type="match status" value="1"/>
</dbReference>
<name>A0ABV7KVG0_9PROT</name>
<sequence>MHGIHDLGGMHGFGPIDVHEDPHDHFPEPWQRPLFGLVLAMGASGLWNIDMARAARETMPAADYLASGYYDHWWHGLVALLLEKGVVTSEELAAATPPADPAPASAPRVLHPDQVPAVLAKGATARREPAGPPKFRPGDRVRVRNARPAGHTRTPRYCLGKVGEVALHHGAFVFPDSVVATGDPDPQHCYAVRFTAAELFGPDGDPKAEVMIDLWAPYLLPAGEAAHD</sequence>
<dbReference type="SUPFAM" id="SSF50090">
    <property type="entry name" value="Electron transport accessory proteins"/>
    <property type="match status" value="1"/>
</dbReference>
<dbReference type="Gene3D" id="2.30.30.50">
    <property type="match status" value="1"/>
</dbReference>
<evidence type="ECO:0000313" key="9">
    <source>
        <dbReference type="Proteomes" id="UP001595528"/>
    </source>
</evidence>
<dbReference type="EMBL" id="JBHRTR010000011">
    <property type="protein sequence ID" value="MFC3226353.1"/>
    <property type="molecule type" value="Genomic_DNA"/>
</dbReference>
<comment type="catalytic activity">
    <reaction evidence="4 5">
        <text>an aliphatic primary amide = an aliphatic nitrile + H2O</text>
        <dbReference type="Rhea" id="RHEA:12673"/>
        <dbReference type="ChEBI" id="CHEBI:15377"/>
        <dbReference type="ChEBI" id="CHEBI:65285"/>
        <dbReference type="ChEBI" id="CHEBI:80291"/>
        <dbReference type="EC" id="4.2.1.84"/>
    </reaction>
</comment>
<comment type="caution">
    <text evidence="8">The sequence shown here is derived from an EMBL/GenBank/DDBJ whole genome shotgun (WGS) entry which is preliminary data.</text>
</comment>
<evidence type="ECO:0000313" key="8">
    <source>
        <dbReference type="EMBL" id="MFC3226353.1"/>
    </source>
</evidence>
<evidence type="ECO:0000259" key="6">
    <source>
        <dbReference type="Pfam" id="PF02211"/>
    </source>
</evidence>
<evidence type="ECO:0000256" key="4">
    <source>
        <dbReference type="ARBA" id="ARBA00044877"/>
    </source>
</evidence>
<gene>
    <name evidence="8" type="primary">nthB</name>
    <name evidence="8" type="ORF">ACFOGJ_03885</name>
</gene>
<evidence type="ECO:0000256" key="5">
    <source>
        <dbReference type="PIRNR" id="PIRNR001427"/>
    </source>
</evidence>
<dbReference type="InterPro" id="IPR024690">
    <property type="entry name" value="CN_hydtase_beta_dom_C"/>
</dbReference>
<organism evidence="8 9">
    <name type="scientific">Marinibaculum pumilum</name>
    <dbReference type="NCBI Taxonomy" id="1766165"/>
    <lineage>
        <taxon>Bacteria</taxon>
        <taxon>Pseudomonadati</taxon>
        <taxon>Pseudomonadota</taxon>
        <taxon>Alphaproteobacteria</taxon>
        <taxon>Rhodospirillales</taxon>
        <taxon>Rhodospirillaceae</taxon>
        <taxon>Marinibaculum</taxon>
    </lineage>
</organism>
<feature type="domain" description="Nitrile hydratase beta subunit" evidence="6">
    <location>
        <begin position="126"/>
        <end position="219"/>
    </location>
</feature>
<evidence type="ECO:0000256" key="3">
    <source>
        <dbReference type="ARBA" id="ARBA00023239"/>
    </source>
</evidence>
<dbReference type="Proteomes" id="UP001595528">
    <property type="component" value="Unassembled WGS sequence"/>
</dbReference>
<dbReference type="InterPro" id="IPR003168">
    <property type="entry name" value="Nitrile_hydratase_bsu"/>
</dbReference>
<evidence type="ECO:0000256" key="1">
    <source>
        <dbReference type="ARBA" id="ARBA00004042"/>
    </source>
</evidence>
<dbReference type="Gene3D" id="1.10.472.20">
    <property type="entry name" value="Nitrile hydratase, beta subunit"/>
    <property type="match status" value="1"/>
</dbReference>
<comment type="function">
    <text evidence="1 5">NHase catalyzes the hydration of various nitrile compounds to the corresponding amides.</text>
</comment>
<dbReference type="GO" id="GO:0018822">
    <property type="term" value="F:nitrile hydratase activity"/>
    <property type="evidence" value="ECO:0007669"/>
    <property type="project" value="UniProtKB-EC"/>
</dbReference>
<dbReference type="RefSeq" id="WP_379898284.1">
    <property type="nucleotide sequence ID" value="NZ_JBHRTR010000011.1"/>
</dbReference>
<dbReference type="NCBIfam" id="TIGR03888">
    <property type="entry name" value="nitrile_beta"/>
    <property type="match status" value="1"/>
</dbReference>
<evidence type="ECO:0000259" key="7">
    <source>
        <dbReference type="Pfam" id="PF21006"/>
    </source>
</evidence>
<keyword evidence="9" id="KW-1185">Reference proteome</keyword>
<dbReference type="Pfam" id="PF02211">
    <property type="entry name" value="NHase_beta_C"/>
    <property type="match status" value="1"/>
</dbReference>
<evidence type="ECO:0000256" key="2">
    <source>
        <dbReference type="ARBA" id="ARBA00009098"/>
    </source>
</evidence>
<comment type="similarity">
    <text evidence="2 5">Belongs to the nitrile hydratase subunit beta family.</text>
</comment>
<proteinExistence type="inferred from homology"/>
<dbReference type="InterPro" id="IPR042262">
    <property type="entry name" value="CN_hydtase_beta_C"/>
</dbReference>
<keyword evidence="3 5" id="KW-0456">Lyase</keyword>
<accession>A0ABV7KVG0</accession>
<feature type="domain" description="Nitrile hydratase beta subunit-like N-terminal" evidence="7">
    <location>
        <begin position="1"/>
        <end position="99"/>
    </location>
</feature>
<protein>
    <recommendedName>
        <fullName evidence="5">Nitrile hydratase subunit beta</fullName>
        <shortName evidence="5">NHase</shortName>
        <ecNumber evidence="5">4.2.1.84</ecNumber>
    </recommendedName>
</protein>
<dbReference type="EC" id="4.2.1.84" evidence="5"/>